<feature type="compositionally biased region" description="Low complexity" evidence="14">
    <location>
        <begin position="219"/>
        <end position="228"/>
    </location>
</feature>
<dbReference type="AlphaFoldDB" id="A0A0N4WTB9"/>
<keyword evidence="6 11" id="KW-0862">Zinc</keyword>
<dbReference type="PROSITE" id="PS01359">
    <property type="entry name" value="ZF_PHD_1"/>
    <property type="match status" value="1"/>
</dbReference>
<evidence type="ECO:0000256" key="9">
    <source>
        <dbReference type="ARBA" id="ARBA00023163"/>
    </source>
</evidence>
<comment type="subcellular location">
    <subcellularLocation>
        <location evidence="1 13">Nucleus</location>
    </subcellularLocation>
</comment>
<feature type="binding site" evidence="11">
    <location>
        <position position="375"/>
    </location>
    <ligand>
        <name>Zn(2+)</name>
        <dbReference type="ChEBI" id="CHEBI:29105"/>
        <label>1</label>
    </ligand>
</feature>
<dbReference type="Gene3D" id="6.10.140.1740">
    <property type="match status" value="1"/>
</dbReference>
<evidence type="ECO:0000313" key="18">
    <source>
        <dbReference type="WBParaSite" id="HPLM_0001482701-mRNA-1"/>
    </source>
</evidence>
<evidence type="ECO:0000313" key="16">
    <source>
        <dbReference type="EMBL" id="VDO54300.1"/>
    </source>
</evidence>
<dbReference type="InterPro" id="IPR024610">
    <property type="entry name" value="ING_N_histone-binding"/>
</dbReference>
<feature type="binding site" evidence="11">
    <location>
        <position position="364"/>
    </location>
    <ligand>
        <name>Zn(2+)</name>
        <dbReference type="ChEBI" id="CHEBI:29105"/>
        <label>2</label>
    </ligand>
</feature>
<dbReference type="OMA" id="RYEWFHY"/>
<dbReference type="EMBL" id="UZAF01018720">
    <property type="protein sequence ID" value="VDO54300.1"/>
    <property type="molecule type" value="Genomic_DNA"/>
</dbReference>
<comment type="similarity">
    <text evidence="2 13">Belongs to the ING family.</text>
</comment>
<gene>
    <name evidence="16" type="ORF">HPLM_LOCUS14819</name>
</gene>
<dbReference type="CDD" id="cd15505">
    <property type="entry name" value="PHD_ING"/>
    <property type="match status" value="1"/>
</dbReference>
<keyword evidence="7 13" id="KW-0156">Chromatin regulator</keyword>
<dbReference type="PANTHER" id="PTHR10333:SF103">
    <property type="entry name" value="INHIBITOR OF GROWTH PROTEIN 3"/>
    <property type="match status" value="1"/>
</dbReference>
<comment type="subunit">
    <text evidence="13">Component of an histone acetyltransferase complex. Interacts with H3K4me3 and to a lesser extent with H3K4me2.</text>
</comment>
<dbReference type="GO" id="GO:0005634">
    <property type="term" value="C:nucleus"/>
    <property type="evidence" value="ECO:0007669"/>
    <property type="project" value="UniProtKB-SubCell"/>
</dbReference>
<dbReference type="STRING" id="6290.A0A0N4WTB9"/>
<dbReference type="InterPro" id="IPR011011">
    <property type="entry name" value="Znf_FYVE_PHD"/>
</dbReference>
<evidence type="ECO:0000256" key="4">
    <source>
        <dbReference type="ARBA" id="ARBA00022723"/>
    </source>
</evidence>
<dbReference type="GO" id="GO:0035267">
    <property type="term" value="C:NuA4 histone acetyltransferase complex"/>
    <property type="evidence" value="ECO:0007669"/>
    <property type="project" value="TreeGrafter"/>
</dbReference>
<dbReference type="Gene3D" id="3.30.40.10">
    <property type="entry name" value="Zinc/RING finger domain, C3HC4 (zinc finger)"/>
    <property type="match status" value="1"/>
</dbReference>
<keyword evidence="8" id="KW-0805">Transcription regulation</keyword>
<dbReference type="PROSITE" id="PS50016">
    <property type="entry name" value="ZF_PHD_2"/>
    <property type="match status" value="1"/>
</dbReference>
<dbReference type="InterPro" id="IPR019787">
    <property type="entry name" value="Znf_PHD-finger"/>
</dbReference>
<dbReference type="PANTHER" id="PTHR10333">
    <property type="entry name" value="INHIBITOR OF GROWTH PROTEIN"/>
    <property type="match status" value="1"/>
</dbReference>
<reference evidence="16 17" key="2">
    <citation type="submission" date="2018-11" db="EMBL/GenBank/DDBJ databases">
        <authorList>
            <consortium name="Pathogen Informatics"/>
        </authorList>
    </citation>
    <scope>NUCLEOTIDE SEQUENCE [LARGE SCALE GENOMIC DNA]</scope>
    <source>
        <strain evidence="16 17">MHpl1</strain>
    </source>
</reference>
<feature type="binding site" evidence="11">
    <location>
        <position position="391"/>
    </location>
    <ligand>
        <name>Zn(2+)</name>
        <dbReference type="ChEBI" id="CHEBI:29105"/>
        <label>2</label>
    </ligand>
</feature>
<keyword evidence="10 13" id="KW-0539">Nucleus</keyword>
<keyword evidence="17" id="KW-1185">Reference proteome</keyword>
<feature type="compositionally biased region" description="Low complexity" evidence="14">
    <location>
        <begin position="267"/>
        <end position="277"/>
    </location>
</feature>
<evidence type="ECO:0000256" key="5">
    <source>
        <dbReference type="ARBA" id="ARBA00022771"/>
    </source>
</evidence>
<evidence type="ECO:0000256" key="2">
    <source>
        <dbReference type="ARBA" id="ARBA00010210"/>
    </source>
</evidence>
<accession>A0A0N4WTB9</accession>
<dbReference type="Pfam" id="PF12998">
    <property type="entry name" value="ING"/>
    <property type="match status" value="1"/>
</dbReference>
<evidence type="ECO:0000256" key="7">
    <source>
        <dbReference type="ARBA" id="ARBA00022853"/>
    </source>
</evidence>
<comment type="domain">
    <text evidence="13">The PHD-type zinc finger mediates the binding to H3K4me3.</text>
</comment>
<dbReference type="SMART" id="SM00249">
    <property type="entry name" value="PHD"/>
    <property type="match status" value="1"/>
</dbReference>
<feature type="binding site" evidence="11">
    <location>
        <position position="394"/>
    </location>
    <ligand>
        <name>Zn(2+)</name>
        <dbReference type="ChEBI" id="CHEBI:29105"/>
        <label>2</label>
    </ligand>
</feature>
<dbReference type="SUPFAM" id="SSF57903">
    <property type="entry name" value="FYVE/PHD zinc finger"/>
    <property type="match status" value="1"/>
</dbReference>
<organism evidence="18">
    <name type="scientific">Haemonchus placei</name>
    <name type="common">Barber's pole worm</name>
    <dbReference type="NCBI Taxonomy" id="6290"/>
    <lineage>
        <taxon>Eukaryota</taxon>
        <taxon>Metazoa</taxon>
        <taxon>Ecdysozoa</taxon>
        <taxon>Nematoda</taxon>
        <taxon>Chromadorea</taxon>
        <taxon>Rhabditida</taxon>
        <taxon>Rhabditina</taxon>
        <taxon>Rhabditomorpha</taxon>
        <taxon>Strongyloidea</taxon>
        <taxon>Trichostrongylidae</taxon>
        <taxon>Haemonchus</taxon>
    </lineage>
</organism>
<dbReference type="InterPro" id="IPR013083">
    <property type="entry name" value="Znf_RING/FYVE/PHD"/>
</dbReference>
<evidence type="ECO:0000256" key="14">
    <source>
        <dbReference type="SAM" id="MobiDB-lite"/>
    </source>
</evidence>
<feature type="region of interest" description="Disordered" evidence="14">
    <location>
        <begin position="205"/>
        <end position="228"/>
    </location>
</feature>
<dbReference type="Proteomes" id="UP000268014">
    <property type="component" value="Unassembled WGS sequence"/>
</dbReference>
<feature type="region of interest" description="Disordered" evidence="14">
    <location>
        <begin position="264"/>
        <end position="285"/>
    </location>
</feature>
<feature type="region of interest" description="Disordered" evidence="14">
    <location>
        <begin position="181"/>
        <end position="200"/>
    </location>
</feature>
<feature type="binding site" evidence="11">
    <location>
        <position position="351"/>
    </location>
    <ligand>
        <name>Zn(2+)</name>
        <dbReference type="ChEBI" id="CHEBI:29105"/>
        <label>1</label>
    </ligand>
</feature>
<reference evidence="18" key="1">
    <citation type="submission" date="2017-02" db="UniProtKB">
        <authorList>
            <consortium name="WormBaseParasite"/>
        </authorList>
    </citation>
    <scope>IDENTIFICATION</scope>
</reference>
<evidence type="ECO:0000256" key="10">
    <source>
        <dbReference type="ARBA" id="ARBA00023242"/>
    </source>
</evidence>
<comment type="function">
    <text evidence="13">Component of an histone acetyltransferase complex.</text>
</comment>
<name>A0A0N4WTB9_HAEPC</name>
<evidence type="ECO:0000256" key="12">
    <source>
        <dbReference type="PROSITE-ProRule" id="PRU00146"/>
    </source>
</evidence>
<evidence type="ECO:0000256" key="8">
    <source>
        <dbReference type="ARBA" id="ARBA00023015"/>
    </source>
</evidence>
<feature type="binding site" evidence="11">
    <location>
        <position position="378"/>
    </location>
    <ligand>
        <name>Zn(2+)</name>
        <dbReference type="ChEBI" id="CHEBI:29105"/>
        <label>1</label>
    </ligand>
</feature>
<keyword evidence="5 12" id="KW-0863">Zinc-finger</keyword>
<evidence type="ECO:0000313" key="17">
    <source>
        <dbReference type="Proteomes" id="UP000268014"/>
    </source>
</evidence>
<feature type="binding site" evidence="11">
    <location>
        <position position="353"/>
    </location>
    <ligand>
        <name>Zn(2+)</name>
        <dbReference type="ChEBI" id="CHEBI:29105"/>
        <label>1</label>
    </ligand>
</feature>
<protein>
    <recommendedName>
        <fullName evidence="13">Inhibitor of growth protein</fullName>
    </recommendedName>
</protein>
<proteinExistence type="inferred from homology"/>
<evidence type="ECO:0000256" key="1">
    <source>
        <dbReference type="ARBA" id="ARBA00004123"/>
    </source>
</evidence>
<dbReference type="CDD" id="cd16858">
    <property type="entry name" value="ING_ING3_Yng2p"/>
    <property type="match status" value="1"/>
</dbReference>
<dbReference type="OrthoDB" id="5411773at2759"/>
<feature type="domain" description="PHD-type" evidence="15">
    <location>
        <begin position="348"/>
        <end position="397"/>
    </location>
</feature>
<dbReference type="GO" id="GO:0008270">
    <property type="term" value="F:zinc ion binding"/>
    <property type="evidence" value="ECO:0007669"/>
    <property type="project" value="UniProtKB-KW"/>
</dbReference>
<keyword evidence="4 11" id="KW-0479">Metal-binding</keyword>
<dbReference type="WBParaSite" id="HPLM_0001482701-mRNA-1">
    <property type="protein sequence ID" value="HPLM_0001482701-mRNA-1"/>
    <property type="gene ID" value="HPLM_0001482701"/>
</dbReference>
<sequence>MLFLDDFLEMLDELPAELRERCTEMRQIDMQVEAGLAQNRQALIEFFDCGGQLTEEQKQHRYQELQKEYNRLRVLGEMKVSLAERMQEVLETYMQYLDKEKTHFKYELEADNPGITEVIETRFANYCESLIALRKERKRKLTNGSVENFAEPQAKMPRVSTDGNTLSNYIRTEFTLGEEELESPMVSGAGPVRSKKTPADEYNTMRRRSTSVGLKTSQSAPSAVNANAVSPAVSEKSWTPLSSLPVMEEPPSSALTPTSLCSTAQITPSTTPTTMPTFVGPESRHGRPRNVSAIIIIAASTPPILLMLARRKMTKVCLESSSSHRVMTCCITVPISEEDDDEGDDSKRKWCFCNEKSYGDMVACDNKACPYQWFHYPCVNISATPKGRWYCPHCVDERARRSESGDIGAVSATTVL</sequence>
<evidence type="ECO:0000256" key="3">
    <source>
        <dbReference type="ARBA" id="ARBA00022604"/>
    </source>
</evidence>
<dbReference type="InterPro" id="IPR001965">
    <property type="entry name" value="Znf_PHD"/>
</dbReference>
<feature type="binding site" evidence="11">
    <location>
        <position position="369"/>
    </location>
    <ligand>
        <name>Zn(2+)</name>
        <dbReference type="ChEBI" id="CHEBI:29105"/>
        <label>2</label>
    </ligand>
</feature>
<evidence type="ECO:0000256" key="13">
    <source>
        <dbReference type="RuleBase" id="RU361213"/>
    </source>
</evidence>
<dbReference type="GO" id="GO:0006325">
    <property type="term" value="P:chromatin organization"/>
    <property type="evidence" value="ECO:0007669"/>
    <property type="project" value="UniProtKB-KW"/>
</dbReference>
<keyword evidence="3" id="KW-0341">Growth regulation</keyword>
<evidence type="ECO:0000256" key="6">
    <source>
        <dbReference type="ARBA" id="ARBA00022833"/>
    </source>
</evidence>
<keyword evidence="9" id="KW-0804">Transcription</keyword>
<dbReference type="SMART" id="SM01408">
    <property type="entry name" value="ING"/>
    <property type="match status" value="1"/>
</dbReference>
<evidence type="ECO:0000259" key="15">
    <source>
        <dbReference type="PROSITE" id="PS50016"/>
    </source>
</evidence>
<evidence type="ECO:0000256" key="11">
    <source>
        <dbReference type="PIRSR" id="PIRSR628651-51"/>
    </source>
</evidence>
<dbReference type="InterPro" id="IPR019786">
    <property type="entry name" value="Zinc_finger_PHD-type_CS"/>
</dbReference>
<dbReference type="InterPro" id="IPR028651">
    <property type="entry name" value="ING_fam"/>
</dbReference>